<organism evidence="6 7">
    <name type="scientific">Galactobacter valiniphilus</name>
    <dbReference type="NCBI Taxonomy" id="2676122"/>
    <lineage>
        <taxon>Bacteria</taxon>
        <taxon>Bacillati</taxon>
        <taxon>Actinomycetota</taxon>
        <taxon>Actinomycetes</taxon>
        <taxon>Micrococcales</taxon>
        <taxon>Micrococcaceae</taxon>
        <taxon>Galactobacter</taxon>
    </lineage>
</organism>
<dbReference type="GO" id="GO:0016020">
    <property type="term" value="C:membrane"/>
    <property type="evidence" value="ECO:0007669"/>
    <property type="project" value="UniProtKB-SubCell"/>
</dbReference>
<dbReference type="AlphaFoldDB" id="A0A399JHY7"/>
<evidence type="ECO:0000256" key="4">
    <source>
        <dbReference type="ARBA" id="ARBA00023136"/>
    </source>
</evidence>
<reference evidence="6 7" key="1">
    <citation type="submission" date="2018-07" db="EMBL/GenBank/DDBJ databases">
        <title>Arthrobacter sp. nov., isolated from raw cow's milk with high bacterial count.</title>
        <authorList>
            <person name="Hahne J."/>
            <person name="Isele D."/>
            <person name="Lipski A."/>
        </authorList>
    </citation>
    <scope>NUCLEOTIDE SEQUENCE [LARGE SCALE GENOMIC DNA]</scope>
    <source>
        <strain evidence="6 7">JZ R-35</strain>
    </source>
</reference>
<dbReference type="PRINTS" id="PR00834">
    <property type="entry name" value="PROTEASES2C"/>
</dbReference>
<dbReference type="InterPro" id="IPR003825">
    <property type="entry name" value="Colicin-V_CvpA"/>
</dbReference>
<comment type="caution">
    <text evidence="6">The sequence shown here is derived from an EMBL/GenBank/DDBJ whole genome shotgun (WGS) entry which is preliminary data.</text>
</comment>
<dbReference type="InterPro" id="IPR001940">
    <property type="entry name" value="Peptidase_S1C"/>
</dbReference>
<feature type="transmembrane region" description="Helical" evidence="5">
    <location>
        <begin position="106"/>
        <end position="132"/>
    </location>
</feature>
<dbReference type="GO" id="GO:0004252">
    <property type="term" value="F:serine-type endopeptidase activity"/>
    <property type="evidence" value="ECO:0007669"/>
    <property type="project" value="InterPro"/>
</dbReference>
<evidence type="ECO:0000256" key="1">
    <source>
        <dbReference type="ARBA" id="ARBA00004141"/>
    </source>
</evidence>
<feature type="transmembrane region" description="Helical" evidence="5">
    <location>
        <begin position="7"/>
        <end position="24"/>
    </location>
</feature>
<evidence type="ECO:0000313" key="7">
    <source>
        <dbReference type="Proteomes" id="UP000265419"/>
    </source>
</evidence>
<dbReference type="InterPro" id="IPR009003">
    <property type="entry name" value="Peptidase_S1_PA"/>
</dbReference>
<evidence type="ECO:0000313" key="6">
    <source>
        <dbReference type="EMBL" id="RII43792.1"/>
    </source>
</evidence>
<dbReference type="NCBIfam" id="NF033740">
    <property type="entry name" value="MarP_fam_protase"/>
    <property type="match status" value="1"/>
</dbReference>
<feature type="transmembrane region" description="Helical" evidence="5">
    <location>
        <begin position="63"/>
        <end position="86"/>
    </location>
</feature>
<dbReference type="RefSeq" id="WP_119423218.1">
    <property type="nucleotide sequence ID" value="NZ_QQXK01000001.1"/>
</dbReference>
<dbReference type="EMBL" id="QQXK01000001">
    <property type="protein sequence ID" value="RII43792.1"/>
    <property type="molecule type" value="Genomic_DNA"/>
</dbReference>
<dbReference type="InterPro" id="IPR047680">
    <property type="entry name" value="MarP-like"/>
</dbReference>
<proteinExistence type="predicted"/>
<dbReference type="GO" id="GO:0006508">
    <property type="term" value="P:proteolysis"/>
    <property type="evidence" value="ECO:0007669"/>
    <property type="project" value="UniProtKB-KW"/>
</dbReference>
<keyword evidence="3 5" id="KW-1133">Transmembrane helix</keyword>
<gene>
    <name evidence="6" type="ORF">DWB68_00750</name>
</gene>
<dbReference type="PANTHER" id="PTHR43019">
    <property type="entry name" value="SERINE ENDOPROTEASE DEGS"/>
    <property type="match status" value="1"/>
</dbReference>
<feature type="transmembrane region" description="Helical" evidence="5">
    <location>
        <begin position="30"/>
        <end position="56"/>
    </location>
</feature>
<keyword evidence="6" id="KW-0378">Hydrolase</keyword>
<evidence type="ECO:0000256" key="3">
    <source>
        <dbReference type="ARBA" id="ARBA00022989"/>
    </source>
</evidence>
<dbReference type="Gene3D" id="2.40.10.10">
    <property type="entry name" value="Trypsin-like serine proteases"/>
    <property type="match status" value="2"/>
</dbReference>
<accession>A0A399JHY7</accession>
<dbReference type="Pfam" id="PF13365">
    <property type="entry name" value="Trypsin_2"/>
    <property type="match status" value="1"/>
</dbReference>
<dbReference type="Pfam" id="PF02674">
    <property type="entry name" value="Colicin_V"/>
    <property type="match status" value="1"/>
</dbReference>
<protein>
    <submittedName>
        <fullName evidence="6">Serine protease</fullName>
    </submittedName>
</protein>
<sequence length="395" mass="40781">MFLGLDVLDWVLIVALFLFAAAGWRKSFLVALGGILGFLAGAAASFFAIPLVSAWIPDPTWRVIGLIVAFVLFLAIGHGLGEAAAAKVRGWMDMPRPRWWGRVGGAGVNLIAAGFAISALAFTFSTLGLPLLSTQIAQSKVIQASRALTPEAVERGLGEARTLVAGMPLPEILVPLAPKHDVEVPSAELDTDALKSARASVARITGTAAACGVNQTGTAFVVAKDRVMTNAHVVEGVEQPVIETADGRALTGRVVSFDPVRDVAIVAVDGLELGPLSLGRDLETGAEAVFMGFPAGGPFSAAPAAVQSLHTLRVPNIYGADATPLSVYQLAADVQQGNSGGPLLTADGRVSGMVFAKAKSEDNVGYALSLEEIAPAVAQASSLFDSVSTGSCTNR</sequence>
<dbReference type="Proteomes" id="UP000265419">
    <property type="component" value="Unassembled WGS sequence"/>
</dbReference>
<dbReference type="PANTHER" id="PTHR43019:SF23">
    <property type="entry name" value="PROTEASE DO-LIKE 5, CHLOROPLASTIC"/>
    <property type="match status" value="1"/>
</dbReference>
<keyword evidence="4 5" id="KW-0472">Membrane</keyword>
<dbReference type="InterPro" id="IPR043504">
    <property type="entry name" value="Peptidase_S1_PA_chymotrypsin"/>
</dbReference>
<dbReference type="GO" id="GO:0009403">
    <property type="term" value="P:toxin biosynthetic process"/>
    <property type="evidence" value="ECO:0007669"/>
    <property type="project" value="InterPro"/>
</dbReference>
<name>A0A399JHY7_9MICC</name>
<evidence type="ECO:0000256" key="5">
    <source>
        <dbReference type="SAM" id="Phobius"/>
    </source>
</evidence>
<keyword evidence="2 5" id="KW-0812">Transmembrane</keyword>
<keyword evidence="6" id="KW-0645">Protease</keyword>
<comment type="subcellular location">
    <subcellularLocation>
        <location evidence="1">Membrane</location>
        <topology evidence="1">Multi-pass membrane protein</topology>
    </subcellularLocation>
</comment>
<dbReference type="SUPFAM" id="SSF50494">
    <property type="entry name" value="Trypsin-like serine proteases"/>
    <property type="match status" value="1"/>
</dbReference>
<evidence type="ECO:0000256" key="2">
    <source>
        <dbReference type="ARBA" id="ARBA00022692"/>
    </source>
</evidence>
<keyword evidence="7" id="KW-1185">Reference proteome</keyword>